<evidence type="ECO:0000313" key="6">
    <source>
        <dbReference type="Proteomes" id="UP000006844"/>
    </source>
</evidence>
<dbReference type="InterPro" id="IPR001375">
    <property type="entry name" value="Peptidase_S9_cat"/>
</dbReference>
<dbReference type="AlphaFoldDB" id="E8V821"/>
<dbReference type="GO" id="GO:0004252">
    <property type="term" value="F:serine-type endopeptidase activity"/>
    <property type="evidence" value="ECO:0007669"/>
    <property type="project" value="TreeGrafter"/>
</dbReference>
<evidence type="ECO:0000256" key="3">
    <source>
        <dbReference type="SAM" id="SignalP"/>
    </source>
</evidence>
<dbReference type="SUPFAM" id="SSF82171">
    <property type="entry name" value="DPP6 N-terminal domain-like"/>
    <property type="match status" value="1"/>
</dbReference>
<proteinExistence type="predicted"/>
<dbReference type="Gene3D" id="2.120.10.30">
    <property type="entry name" value="TolB, C-terminal domain"/>
    <property type="match status" value="2"/>
</dbReference>
<dbReference type="InterPro" id="IPR011042">
    <property type="entry name" value="6-blade_b-propeller_TolB-like"/>
</dbReference>
<feature type="domain" description="Peptidase S9 prolyl oligopeptidase catalytic" evidence="4">
    <location>
        <begin position="480"/>
        <end position="679"/>
    </location>
</feature>
<dbReference type="InterPro" id="IPR011659">
    <property type="entry name" value="WD40"/>
</dbReference>
<dbReference type="KEGG" id="tsa:AciPR4_3247"/>
<evidence type="ECO:0000256" key="1">
    <source>
        <dbReference type="ARBA" id="ARBA00022801"/>
    </source>
</evidence>
<gene>
    <name evidence="5" type="ordered locus">AciPR4_3247</name>
</gene>
<feature type="chain" id="PRO_5003233007" evidence="3">
    <location>
        <begin position="20"/>
        <end position="690"/>
    </location>
</feature>
<dbReference type="eggNOG" id="COG0823">
    <property type="taxonomic scope" value="Bacteria"/>
</dbReference>
<accession>E8V821</accession>
<dbReference type="eggNOG" id="COG1506">
    <property type="taxonomic scope" value="Bacteria"/>
</dbReference>
<organism evidence="5 6">
    <name type="scientific">Terriglobus saanensis (strain ATCC BAA-1853 / DSM 23119 / SP1PR4)</name>
    <dbReference type="NCBI Taxonomy" id="401053"/>
    <lineage>
        <taxon>Bacteria</taxon>
        <taxon>Pseudomonadati</taxon>
        <taxon>Acidobacteriota</taxon>
        <taxon>Terriglobia</taxon>
        <taxon>Terriglobales</taxon>
        <taxon>Acidobacteriaceae</taxon>
        <taxon>Terriglobus</taxon>
    </lineage>
</organism>
<keyword evidence="2" id="KW-0720">Serine protease</keyword>
<dbReference type="HOGENOM" id="CLU_008615_2_1_0"/>
<dbReference type="Pfam" id="PF07676">
    <property type="entry name" value="PD40"/>
    <property type="match status" value="4"/>
</dbReference>
<name>E8V821_TERSS</name>
<dbReference type="MEROPS" id="S09.071"/>
<evidence type="ECO:0000313" key="5">
    <source>
        <dbReference type="EMBL" id="ADV84003.1"/>
    </source>
</evidence>
<dbReference type="PANTHER" id="PTHR42776:SF27">
    <property type="entry name" value="DIPEPTIDYL PEPTIDASE FAMILY MEMBER 6"/>
    <property type="match status" value="1"/>
</dbReference>
<dbReference type="PANTHER" id="PTHR42776">
    <property type="entry name" value="SERINE PEPTIDASE S9 FAMILY MEMBER"/>
    <property type="match status" value="1"/>
</dbReference>
<dbReference type="STRING" id="401053.AciPR4_3247"/>
<dbReference type="Gene3D" id="3.40.50.1820">
    <property type="entry name" value="alpha/beta hydrolase"/>
    <property type="match status" value="1"/>
</dbReference>
<evidence type="ECO:0000256" key="2">
    <source>
        <dbReference type="ARBA" id="ARBA00022825"/>
    </source>
</evidence>
<dbReference type="GO" id="GO:0006508">
    <property type="term" value="P:proteolysis"/>
    <property type="evidence" value="ECO:0007669"/>
    <property type="project" value="InterPro"/>
</dbReference>
<dbReference type="Pfam" id="PF00326">
    <property type="entry name" value="Peptidase_S9"/>
    <property type="match status" value="1"/>
</dbReference>
<dbReference type="Proteomes" id="UP000006844">
    <property type="component" value="Chromosome"/>
</dbReference>
<keyword evidence="3" id="KW-0732">Signal</keyword>
<keyword evidence="1" id="KW-0378">Hydrolase</keyword>
<sequence>MHRHLAALLFFAGAVSAQSAPNPRIAALITDLAKTRTPQQVALSPDGKLLAWTGDSNLHLIMTAALDQDRVLSPDTASKPGNTATSACKSSHPTWSADSTQLAFLSDCDLHGAKSPQSQLWIFTPATNGVRQLTHLTGNLDEPQFSPDGKTIAFLFVSNATRSAGATDAMQPAIGVIGQDNIEVQTVKTVEVATGYVPKNNLTDLHIYEFSWSPDSSRIVYTAAPSPGENNWWVARLYAVGIDASKPEFKAKESLLEPQMLVDPNTIPGPLHGLQITLPRFSPDGKNIAFLGGLMSDFGSNGGDLYITSSEGKDTHPFTEGRKASIAWFQWVGADHVLISEHERGKVHVAILGTSGHQMPFTSQNFDGTLGSGASVLSLSVSPSTRNVAFFASSFEKAPEVYFGSPGNLHQVTHLNDTLKPSWGKSESIEYTNDGFNLQGFLLYPAHYDPAKKYGLITYVHGGPSGANASMWPTAAFGPAPFSALDYFVFLPNPRGSFGQGETFTQANRRDFGYGDLRDILAGLDLLEKKLPIDPTREGITGWSYGGYMTMFAVTQTHRFHAAVAGAGVSNWLSYYGENSIDQWMTPFFGDTVYNDPAVYAKSSPITFVKEARTPTLIVVGDRDGECPAPQSFEFWHALRAQKVPTELVVYPNEGHHFREEAHRVDVLTRALNWFNTQMPAQGPTGALAR</sequence>
<reference evidence="5 6" key="1">
    <citation type="journal article" date="2012" name="Stand. Genomic Sci.">
        <title>Complete genome sequence of Terriglobus saanensis type strain SP1PR4(T), an Acidobacteria from tundra soil.</title>
        <authorList>
            <person name="Rawat S.R."/>
            <person name="Mannisto M.K."/>
            <person name="Starovoytov V."/>
            <person name="Goodwin L."/>
            <person name="Nolan M."/>
            <person name="Hauser L."/>
            <person name="Land M."/>
            <person name="Davenport K.W."/>
            <person name="Woyke T."/>
            <person name="Haggblom M.M."/>
        </authorList>
    </citation>
    <scope>NUCLEOTIDE SEQUENCE</scope>
    <source>
        <strain evidence="6">ATCC BAA-1853 / DSM 23119 / SP1PR4</strain>
    </source>
</reference>
<keyword evidence="2" id="KW-0645">Protease</keyword>
<dbReference type="SUPFAM" id="SSF53474">
    <property type="entry name" value="alpha/beta-Hydrolases"/>
    <property type="match status" value="1"/>
</dbReference>
<dbReference type="OrthoDB" id="108903at2"/>
<protein>
    <submittedName>
        <fullName evidence="5">WD40-like beta Propeller containing protein</fullName>
    </submittedName>
</protein>
<keyword evidence="6" id="KW-1185">Reference proteome</keyword>
<dbReference type="EMBL" id="CP002467">
    <property type="protein sequence ID" value="ADV84003.1"/>
    <property type="molecule type" value="Genomic_DNA"/>
</dbReference>
<dbReference type="InterPro" id="IPR029058">
    <property type="entry name" value="AB_hydrolase_fold"/>
</dbReference>
<evidence type="ECO:0000259" key="4">
    <source>
        <dbReference type="Pfam" id="PF00326"/>
    </source>
</evidence>
<dbReference type="RefSeq" id="WP_013569734.1">
    <property type="nucleotide sequence ID" value="NC_014963.1"/>
</dbReference>
<feature type="signal peptide" evidence="3">
    <location>
        <begin position="1"/>
        <end position="19"/>
    </location>
</feature>